<dbReference type="Pfam" id="PF10613">
    <property type="entry name" value="Lig_chan-Glu_bd"/>
    <property type="match status" value="1"/>
</dbReference>
<evidence type="ECO:0000256" key="5">
    <source>
        <dbReference type="ARBA" id="ARBA00022989"/>
    </source>
</evidence>
<evidence type="ECO:0008006" key="22">
    <source>
        <dbReference type="Google" id="ProtNLM"/>
    </source>
</evidence>
<dbReference type="InterPro" id="IPR028082">
    <property type="entry name" value="Peripla_BP_I"/>
</dbReference>
<evidence type="ECO:0000256" key="10">
    <source>
        <dbReference type="ARBA" id="ARBA00023180"/>
    </source>
</evidence>
<evidence type="ECO:0000256" key="16">
    <source>
        <dbReference type="SAM" id="Phobius"/>
    </source>
</evidence>
<dbReference type="Pfam" id="PF01094">
    <property type="entry name" value="ANF_receptor"/>
    <property type="match status" value="1"/>
</dbReference>
<dbReference type="InterPro" id="IPR001828">
    <property type="entry name" value="ANF_lig-bd_rcpt"/>
</dbReference>
<dbReference type="EMBL" id="CAXLJM020000066">
    <property type="protein sequence ID" value="CAL8121824.1"/>
    <property type="molecule type" value="Genomic_DNA"/>
</dbReference>
<keyword evidence="11" id="KW-0628">Postsynaptic cell membrane</keyword>
<dbReference type="Proteomes" id="UP001642540">
    <property type="component" value="Unassembled WGS sequence"/>
</dbReference>
<keyword evidence="3" id="KW-0813">Transport</keyword>
<dbReference type="Gene3D" id="3.40.190.10">
    <property type="entry name" value="Periplasmic binding protein-like II"/>
    <property type="match status" value="2"/>
</dbReference>
<keyword evidence="5 16" id="KW-1133">Transmembrane helix</keyword>
<dbReference type="InterPro" id="IPR001320">
    <property type="entry name" value="Iontro_rcpt_C"/>
</dbReference>
<evidence type="ECO:0000256" key="12">
    <source>
        <dbReference type="ARBA" id="ARBA00023286"/>
    </source>
</evidence>
<evidence type="ECO:0000256" key="14">
    <source>
        <dbReference type="ARBA" id="ARBA00034100"/>
    </source>
</evidence>
<dbReference type="SMART" id="SM00079">
    <property type="entry name" value="PBPe"/>
    <property type="match status" value="1"/>
</dbReference>
<feature type="transmembrane region" description="Helical" evidence="16">
    <location>
        <begin position="596"/>
        <end position="616"/>
    </location>
</feature>
<keyword evidence="10" id="KW-0325">Glycoprotein</keyword>
<feature type="domain" description="Ionotropic glutamate receptor C-terminal" evidence="18">
    <location>
        <begin position="464"/>
        <end position="876"/>
    </location>
</feature>
<evidence type="ECO:0000256" key="4">
    <source>
        <dbReference type="ARBA" id="ARBA00022692"/>
    </source>
</evidence>
<feature type="transmembrane region" description="Helical" evidence="16">
    <location>
        <begin position="708"/>
        <end position="728"/>
    </location>
</feature>
<keyword evidence="21" id="KW-1185">Reference proteome</keyword>
<feature type="domain" description="Ionotropic glutamate receptor L-glutamate and glycine-binding" evidence="19">
    <location>
        <begin position="474"/>
        <end position="541"/>
    </location>
</feature>
<gene>
    <name evidence="20" type="ORF">ODALV1_LOCUS19555</name>
</gene>
<keyword evidence="17" id="KW-0732">Signal</keyword>
<evidence type="ECO:0000256" key="17">
    <source>
        <dbReference type="SAM" id="SignalP"/>
    </source>
</evidence>
<reference evidence="20 21" key="1">
    <citation type="submission" date="2024-08" db="EMBL/GenBank/DDBJ databases">
        <authorList>
            <person name="Cucini C."/>
            <person name="Frati F."/>
        </authorList>
    </citation>
    <scope>NUCLEOTIDE SEQUENCE [LARGE SCALE GENOMIC DNA]</scope>
</reference>
<comment type="caution">
    <text evidence="20">The sequence shown here is derived from an EMBL/GenBank/DDBJ whole genome shotgun (WGS) entry which is preliminary data.</text>
</comment>
<feature type="transmembrane region" description="Helical" evidence="16">
    <location>
        <begin position="905"/>
        <end position="925"/>
    </location>
</feature>
<evidence type="ECO:0000256" key="3">
    <source>
        <dbReference type="ARBA" id="ARBA00022448"/>
    </source>
</evidence>
<dbReference type="CDD" id="cd06380">
    <property type="entry name" value="PBP1_iGluR_AMPA"/>
    <property type="match status" value="1"/>
</dbReference>
<evidence type="ECO:0000259" key="19">
    <source>
        <dbReference type="SMART" id="SM00918"/>
    </source>
</evidence>
<evidence type="ECO:0000256" key="11">
    <source>
        <dbReference type="ARBA" id="ARBA00023257"/>
    </source>
</evidence>
<sequence>MAPYRVVALLWFTLIVLSTKNPVCGANVPLPMGVVFDQGTAEVQAAFKHALMTFTPLNVTRYSDRGGDYGERFGFTAYVDTINTADAFKLSKLICTQFSRGIFAMVGAMNPESFQTYHSYANTFEMPVIIPWYPMKSEKVSEYNSWDNPPAAPKMDFAIRLRPDLHQTILDTIEYYGWKNIIYLYGSNEALLGLQSLLQRLTLTENPLRLSVIKKISNVQDAIDVLRDIESSERFSPKYILLDCPIKLAKDIIVAHVRNIHLGRRTYHYLLGGLAFDEPWDETKEEFYAVNVTGFRMIDPIRKTVKDFLHKWATLDKNQFEGAGKRSISSNAALMYDGMMVIREAFTTILNDNPRALQRKVRDFTCSSGPGFLDTVTPSEHGRTINGHLRRVHVEGLTGNIQFHENGTRKFFNIDVMELGSGNSKLRKIGEWSDFNGFTAVVKKAFSQHSPSYIKRPTGEENNVFIATSILEEPYLMRRKLGGHHVSGNELYEGFCKDLMDVIANQLNFTYEIKLSMDGRHGSENPNAKAGWDGMVGELIREEADIAITPLAITAERERVIEFSKPYITTGISIMAFKPKRYTGEVFSFLTPLSTSIWFCVIAAYLCVSAVVYIVARFSPPAHSHHNQKGMMSKHESHNNHPHLPNSINTPSSFATTTTMTSYSSPYLDIKGRLSMSNALWYSFCVLTHRHQTTSVIKRSWAARVVGMVWWLFALILVSSYTANFIALRTRNKIVSPIRSAQDLLESGYHNRIQYGTVYGSSTYEFFQNSEAQVFKAMFEHMGGTSQMNVRSNEEGIKLVRQKRGKYAFLLDSVINDYTNSRQPCNTMRVGPELNSISYGLATSFRSPLREKINLEILRLRENGVVRNLKKKWWLADSSECNSIFELQDVNGSDEELTLSSIAGIFYILIVGLIAALLVSLLEFWHNSKKQAEKSKLTLAEAMKMKARSAITTSDSGINTNITMNSRDVSTN</sequence>
<dbReference type="Pfam" id="PF00060">
    <property type="entry name" value="Lig_chan"/>
    <property type="match status" value="1"/>
</dbReference>
<evidence type="ECO:0000256" key="6">
    <source>
        <dbReference type="ARBA" id="ARBA00023018"/>
    </source>
</evidence>
<proteinExistence type="inferred from homology"/>
<dbReference type="InterPro" id="IPR019594">
    <property type="entry name" value="Glu/Gly-bd"/>
</dbReference>
<dbReference type="SMART" id="SM00918">
    <property type="entry name" value="Lig_chan-Glu_bd"/>
    <property type="match status" value="1"/>
</dbReference>
<dbReference type="Gene3D" id="1.10.287.70">
    <property type="match status" value="1"/>
</dbReference>
<feature type="signal peptide" evidence="17">
    <location>
        <begin position="1"/>
        <end position="25"/>
    </location>
</feature>
<evidence type="ECO:0000313" key="20">
    <source>
        <dbReference type="EMBL" id="CAL8121824.1"/>
    </source>
</evidence>
<evidence type="ECO:0000313" key="21">
    <source>
        <dbReference type="Proteomes" id="UP001642540"/>
    </source>
</evidence>
<keyword evidence="6" id="KW-0770">Synapse</keyword>
<evidence type="ECO:0000259" key="18">
    <source>
        <dbReference type="SMART" id="SM00079"/>
    </source>
</evidence>
<keyword evidence="7" id="KW-0406">Ion transport</keyword>
<dbReference type="PANTHER" id="PTHR18966">
    <property type="entry name" value="IONOTROPIC GLUTAMATE RECEPTOR"/>
    <property type="match status" value="1"/>
</dbReference>
<keyword evidence="8 16" id="KW-0472">Membrane</keyword>
<evidence type="ECO:0000256" key="9">
    <source>
        <dbReference type="ARBA" id="ARBA00023170"/>
    </source>
</evidence>
<name>A0ABP1RC26_9HEXA</name>
<accession>A0ABP1RC26</accession>
<dbReference type="InterPro" id="IPR015683">
    <property type="entry name" value="Ionotropic_Glu_rcpt"/>
</dbReference>
<dbReference type="SUPFAM" id="SSF53822">
    <property type="entry name" value="Periplasmic binding protein-like I"/>
    <property type="match status" value="1"/>
</dbReference>
<protein>
    <recommendedName>
        <fullName evidence="22">Glutamate receptor 1</fullName>
    </recommendedName>
</protein>
<evidence type="ECO:0000256" key="1">
    <source>
        <dbReference type="ARBA" id="ARBA00004141"/>
    </source>
</evidence>
<feature type="chain" id="PRO_5045784489" description="Glutamate receptor 1" evidence="17">
    <location>
        <begin position="26"/>
        <end position="972"/>
    </location>
</feature>
<keyword evidence="12" id="KW-1071">Ligand-gated ion channel</keyword>
<dbReference type="Gene3D" id="3.40.50.2300">
    <property type="match status" value="2"/>
</dbReference>
<evidence type="ECO:0000256" key="2">
    <source>
        <dbReference type="ARBA" id="ARBA00008685"/>
    </source>
</evidence>
<evidence type="ECO:0000256" key="7">
    <source>
        <dbReference type="ARBA" id="ARBA00023065"/>
    </source>
</evidence>
<evidence type="ECO:0000256" key="8">
    <source>
        <dbReference type="ARBA" id="ARBA00023136"/>
    </source>
</evidence>
<comment type="subcellular location">
    <subcellularLocation>
        <location evidence="1">Membrane</location>
        <topology evidence="1">Multi-pass membrane protein</topology>
    </subcellularLocation>
    <subcellularLocation>
        <location evidence="14">Postsynaptic cell membrane</location>
    </subcellularLocation>
</comment>
<evidence type="ECO:0000256" key="13">
    <source>
        <dbReference type="ARBA" id="ARBA00023303"/>
    </source>
</evidence>
<evidence type="ECO:0000256" key="15">
    <source>
        <dbReference type="SAM" id="MobiDB-lite"/>
    </source>
</evidence>
<feature type="region of interest" description="Disordered" evidence="15">
    <location>
        <begin position="625"/>
        <end position="648"/>
    </location>
</feature>
<keyword evidence="13" id="KW-0407">Ion channel</keyword>
<comment type="similarity">
    <text evidence="2">Belongs to the glutamate-gated ion channel (TC 1.A.10.1) family.</text>
</comment>
<organism evidence="20 21">
    <name type="scientific">Orchesella dallaii</name>
    <dbReference type="NCBI Taxonomy" id="48710"/>
    <lineage>
        <taxon>Eukaryota</taxon>
        <taxon>Metazoa</taxon>
        <taxon>Ecdysozoa</taxon>
        <taxon>Arthropoda</taxon>
        <taxon>Hexapoda</taxon>
        <taxon>Collembola</taxon>
        <taxon>Entomobryomorpha</taxon>
        <taxon>Entomobryoidea</taxon>
        <taxon>Orchesellidae</taxon>
        <taxon>Orchesellinae</taxon>
        <taxon>Orchesella</taxon>
    </lineage>
</organism>
<keyword evidence="4 16" id="KW-0812">Transmembrane</keyword>
<keyword evidence="9" id="KW-0675">Receptor</keyword>
<dbReference type="SUPFAM" id="SSF53850">
    <property type="entry name" value="Periplasmic binding protein-like II"/>
    <property type="match status" value="1"/>
</dbReference>